<comment type="caution">
    <text evidence="3">The sequence shown here is derived from an EMBL/GenBank/DDBJ whole genome shotgun (WGS) entry which is preliminary data.</text>
</comment>
<evidence type="ECO:0000259" key="2">
    <source>
        <dbReference type="Pfam" id="PF07589"/>
    </source>
</evidence>
<dbReference type="Pfam" id="PF07589">
    <property type="entry name" value="PEP-CTERM"/>
    <property type="match status" value="1"/>
</dbReference>
<dbReference type="InterPro" id="IPR013424">
    <property type="entry name" value="Ice-binding_C"/>
</dbReference>
<feature type="signal peptide" evidence="1">
    <location>
        <begin position="1"/>
        <end position="26"/>
    </location>
</feature>
<reference evidence="3 4" key="1">
    <citation type="submission" date="2019-02" db="EMBL/GenBank/DDBJ databases">
        <title>Deep-cultivation of Planctomycetes and their phenomic and genomic characterization uncovers novel biology.</title>
        <authorList>
            <person name="Wiegand S."/>
            <person name="Jogler M."/>
            <person name="Boedeker C."/>
            <person name="Pinto D."/>
            <person name="Vollmers J."/>
            <person name="Rivas-Marin E."/>
            <person name="Kohn T."/>
            <person name="Peeters S.H."/>
            <person name="Heuer A."/>
            <person name="Rast P."/>
            <person name="Oberbeckmann S."/>
            <person name="Bunk B."/>
            <person name="Jeske O."/>
            <person name="Meyerdierks A."/>
            <person name="Storesund J.E."/>
            <person name="Kallscheuer N."/>
            <person name="Luecker S."/>
            <person name="Lage O.M."/>
            <person name="Pohl T."/>
            <person name="Merkel B.J."/>
            <person name="Hornburger P."/>
            <person name="Mueller R.-W."/>
            <person name="Bruemmer F."/>
            <person name="Labrenz M."/>
            <person name="Spormann A.M."/>
            <person name="Op Den Camp H."/>
            <person name="Overmann J."/>
            <person name="Amann R."/>
            <person name="Jetten M.S.M."/>
            <person name="Mascher T."/>
            <person name="Medema M.H."/>
            <person name="Devos D.P."/>
            <person name="Kaster A.-K."/>
            <person name="Ovreas L."/>
            <person name="Rohde M."/>
            <person name="Galperin M.Y."/>
            <person name="Jogler C."/>
        </authorList>
    </citation>
    <scope>NUCLEOTIDE SEQUENCE [LARGE SCALE GENOMIC DNA]</scope>
    <source>
        <strain evidence="3 4">V7</strain>
    </source>
</reference>
<gene>
    <name evidence="3" type="ORF">V7x_34640</name>
</gene>
<name>A0A5C6FHP8_9PLAN</name>
<dbReference type="Proteomes" id="UP000316476">
    <property type="component" value="Unassembled WGS sequence"/>
</dbReference>
<feature type="domain" description="Ice-binding protein C-terminal" evidence="2">
    <location>
        <begin position="328"/>
        <end position="351"/>
    </location>
</feature>
<sequence precursor="true">MHRFYRASAAHFAVLAAILFGTPASAEIVLDYTHDTGFFSSNATAKAALEAAASDINAVLNLNLDAITDDTVTGNGGGGTVLDFDFRYQYTNPATGASVTVNDTTTPANEIRIFVGMRNLTGSTLGQGGSGGSGIAIGWVSGTGPISAAIADAQASYQHRRNEGPVIGTLSGDVSGNSFSFEMGPALGNLWFDQDTNNDGATDSAAVLNANWHFDHTTSVAAGKDDFYSVALHEMLHSIGFGGSETWDDLVSGTDWLGSEVIDLNGTGTGIIDGGGAHFAAGLMSTRITDGMAQEVVMDPTLTTGTRKYLTDLDVALLRDIGYLNASAVPEPSTWFALAMIGGGACYRRRRQRAKQ</sequence>
<dbReference type="AlphaFoldDB" id="A0A5C6FHP8"/>
<feature type="chain" id="PRO_5023121459" description="Ice-binding protein C-terminal domain-containing protein" evidence="1">
    <location>
        <begin position="27"/>
        <end position="356"/>
    </location>
</feature>
<accession>A0A5C6FHP8</accession>
<evidence type="ECO:0000313" key="4">
    <source>
        <dbReference type="Proteomes" id="UP000316476"/>
    </source>
</evidence>
<dbReference type="RefSeq" id="WP_146414571.1">
    <property type="nucleotide sequence ID" value="NZ_SJPZ01000002.1"/>
</dbReference>
<protein>
    <recommendedName>
        <fullName evidence="2">Ice-binding protein C-terminal domain-containing protein</fullName>
    </recommendedName>
</protein>
<dbReference type="NCBIfam" id="TIGR02595">
    <property type="entry name" value="PEP_CTERM"/>
    <property type="match status" value="1"/>
</dbReference>
<organism evidence="3 4">
    <name type="scientific">Crateriforma conspicua</name>
    <dbReference type="NCBI Taxonomy" id="2527996"/>
    <lineage>
        <taxon>Bacteria</taxon>
        <taxon>Pseudomonadati</taxon>
        <taxon>Planctomycetota</taxon>
        <taxon>Planctomycetia</taxon>
        <taxon>Planctomycetales</taxon>
        <taxon>Planctomycetaceae</taxon>
        <taxon>Crateriforma</taxon>
    </lineage>
</organism>
<dbReference type="OrthoDB" id="8198236at2"/>
<keyword evidence="1" id="KW-0732">Signal</keyword>
<proteinExistence type="predicted"/>
<evidence type="ECO:0000313" key="3">
    <source>
        <dbReference type="EMBL" id="TWU61775.1"/>
    </source>
</evidence>
<evidence type="ECO:0000256" key="1">
    <source>
        <dbReference type="SAM" id="SignalP"/>
    </source>
</evidence>
<dbReference type="SUPFAM" id="SSF55486">
    <property type="entry name" value="Metalloproteases ('zincins'), catalytic domain"/>
    <property type="match status" value="1"/>
</dbReference>
<dbReference type="EMBL" id="SJPZ01000002">
    <property type="protein sequence ID" value="TWU61775.1"/>
    <property type="molecule type" value="Genomic_DNA"/>
</dbReference>